<keyword evidence="5" id="KW-1185">Reference proteome</keyword>
<evidence type="ECO:0000313" key="2">
    <source>
        <dbReference type="EMBL" id="AMS06490.1"/>
    </source>
</evidence>
<dbReference type="RefSeq" id="WP_062820330.1">
    <property type="nucleotide sequence ID" value="NZ_CP014352.1"/>
</dbReference>
<dbReference type="SUPFAM" id="SSF47413">
    <property type="entry name" value="lambda repressor-like DNA-binding domains"/>
    <property type="match status" value="1"/>
</dbReference>
<accession>A0AAC9AP40</accession>
<dbReference type="Proteomes" id="UP000075221">
    <property type="component" value="Chromosome"/>
</dbReference>
<dbReference type="Gene3D" id="1.10.260.40">
    <property type="entry name" value="lambda repressor-like DNA-binding domains"/>
    <property type="match status" value="1"/>
</dbReference>
<gene>
    <name evidence="3" type="ORF">A8L58_15990</name>
    <name evidence="2" type="ORF">AXH35_14535</name>
</gene>
<dbReference type="InterPro" id="IPR010982">
    <property type="entry name" value="Lambda_DNA-bd_dom_sf"/>
</dbReference>
<dbReference type="AlphaFoldDB" id="A0AAC9AP40"/>
<evidence type="ECO:0000259" key="1">
    <source>
        <dbReference type="Pfam" id="PF13443"/>
    </source>
</evidence>
<dbReference type="Pfam" id="PF13443">
    <property type="entry name" value="HTH_26"/>
    <property type="match status" value="1"/>
</dbReference>
<dbReference type="InterPro" id="IPR001387">
    <property type="entry name" value="Cro/C1-type_HTH"/>
</dbReference>
<dbReference type="GO" id="GO:0003677">
    <property type="term" value="F:DNA binding"/>
    <property type="evidence" value="ECO:0007669"/>
    <property type="project" value="InterPro"/>
</dbReference>
<sequence>MDTPKAAGTALSTVIKDAMSAHPDIDSVEKLADRSGIPYSTLYRKLHHQPELIKWDDLGRILDALDMSLVDFAVKVERVTARSAA</sequence>
<dbReference type="EMBL" id="CP015970">
    <property type="protein sequence ID" value="AOZ47938.1"/>
    <property type="molecule type" value="Genomic_DNA"/>
</dbReference>
<protein>
    <recommendedName>
        <fullName evidence="1">HTH cro/C1-type domain-containing protein</fullName>
    </recommendedName>
</protein>
<evidence type="ECO:0000313" key="4">
    <source>
        <dbReference type="Proteomes" id="UP000075221"/>
    </source>
</evidence>
<dbReference type="EMBL" id="CP014352">
    <property type="protein sequence ID" value="AMS06490.1"/>
    <property type="molecule type" value="Genomic_DNA"/>
</dbReference>
<reference evidence="3 5" key="1">
    <citation type="journal article" date="2016" name="Plant Dis.">
        <title>Improved production of propionic acid using genome shuffling.</title>
        <authorList>
            <person name="Luna-Flores C.H."/>
            <person name="Palfreyman R.W."/>
            <person name="Kromer J.O."/>
            <person name="Nielsen L.K."/>
            <person name="Marcellin E."/>
        </authorList>
    </citation>
    <scope>NUCLEOTIDE SEQUENCE [LARGE SCALE GENOMIC DNA]</scope>
    <source>
        <strain evidence="3 5">F3E8</strain>
    </source>
</reference>
<evidence type="ECO:0000313" key="3">
    <source>
        <dbReference type="EMBL" id="AOZ47938.1"/>
    </source>
</evidence>
<dbReference type="Proteomes" id="UP000178666">
    <property type="component" value="Chromosome"/>
</dbReference>
<reference evidence="2 4" key="2">
    <citation type="submission" date="2016-02" db="EMBL/GenBank/DDBJ databases">
        <title>Complete Genome Sequence of Propionibacterium acidipropionici ATCC 55737.</title>
        <authorList>
            <person name="Luna Flores C.H."/>
            <person name="Nielsen L.K."/>
            <person name="Marcellin E."/>
        </authorList>
    </citation>
    <scope>NUCLEOTIDE SEQUENCE [LARGE SCALE GENOMIC DNA]</scope>
    <source>
        <strain evidence="2 4">ATCC 55737</strain>
    </source>
</reference>
<organism evidence="2 4">
    <name type="scientific">Acidipropionibacterium acidipropionici</name>
    <dbReference type="NCBI Taxonomy" id="1748"/>
    <lineage>
        <taxon>Bacteria</taxon>
        <taxon>Bacillati</taxon>
        <taxon>Actinomycetota</taxon>
        <taxon>Actinomycetes</taxon>
        <taxon>Propionibacteriales</taxon>
        <taxon>Propionibacteriaceae</taxon>
        <taxon>Acidipropionibacterium</taxon>
    </lineage>
</organism>
<proteinExistence type="predicted"/>
<evidence type="ECO:0000313" key="5">
    <source>
        <dbReference type="Proteomes" id="UP000178666"/>
    </source>
</evidence>
<name>A0AAC9AP40_9ACTN</name>
<feature type="domain" description="HTH cro/C1-type" evidence="1">
    <location>
        <begin position="23"/>
        <end position="72"/>
    </location>
</feature>